<dbReference type="EMBL" id="PEUH01000016">
    <property type="protein sequence ID" value="PIV31869.1"/>
    <property type="molecule type" value="Genomic_DNA"/>
</dbReference>
<evidence type="ECO:0000313" key="16">
    <source>
        <dbReference type="EMBL" id="PIV31869.1"/>
    </source>
</evidence>
<keyword evidence="8 9" id="KW-0413">Isomerase</keyword>
<feature type="binding site" evidence="9 12">
    <location>
        <begin position="152"/>
        <end position="153"/>
    </location>
    <ligand>
        <name>substrate</name>
    </ligand>
</feature>
<dbReference type="PANTHER" id="PTHR31637">
    <property type="entry name" value="2,3-BISPHOSPHOGLYCERATE-INDEPENDENT PHOSPHOGLYCERATE MUTASE"/>
    <property type="match status" value="1"/>
</dbReference>
<evidence type="ECO:0000256" key="1">
    <source>
        <dbReference type="ARBA" id="ARBA00000370"/>
    </source>
</evidence>
<name>A0A2M7CQC3_9BACT</name>
<dbReference type="PANTHER" id="PTHR31637:SF0">
    <property type="entry name" value="2,3-BISPHOSPHOGLYCERATE-INDEPENDENT PHOSPHOGLYCERATE MUTASE"/>
    <property type="match status" value="1"/>
</dbReference>
<comment type="cofactor">
    <cofactor evidence="9">
        <name>Mn(2+)</name>
        <dbReference type="ChEBI" id="CHEBI:29035"/>
    </cofactor>
    <text evidence="9">Binds 2 manganese ions per subunit.</text>
</comment>
<feature type="domain" description="BPG-independent PGAM N-terminal" evidence="15">
    <location>
        <begin position="81"/>
        <end position="294"/>
    </location>
</feature>
<dbReference type="CDD" id="cd16010">
    <property type="entry name" value="iPGM"/>
    <property type="match status" value="1"/>
</dbReference>
<comment type="similarity">
    <text evidence="4 9">Belongs to the BPG-independent phosphoglycerate mutase family.</text>
</comment>
<reference evidence="17" key="1">
    <citation type="submission" date="2017-09" db="EMBL/GenBank/DDBJ databases">
        <title>Depth-based differentiation of microbial function through sediment-hosted aquifers and enrichment of novel symbionts in the deep terrestrial subsurface.</title>
        <authorList>
            <person name="Probst A.J."/>
            <person name="Ladd B."/>
            <person name="Jarett J.K."/>
            <person name="Geller-Mcgrath D.E."/>
            <person name="Sieber C.M.K."/>
            <person name="Emerson J.B."/>
            <person name="Anantharaman K."/>
            <person name="Thomas B.C."/>
            <person name="Malmstrom R."/>
            <person name="Stieglmeier M."/>
            <person name="Klingl A."/>
            <person name="Woyke T."/>
            <person name="Ryan C.M."/>
            <person name="Banfield J.F."/>
        </authorList>
    </citation>
    <scope>NUCLEOTIDE SEQUENCE [LARGE SCALE GENOMIC DNA]</scope>
</reference>
<dbReference type="GO" id="GO:0006007">
    <property type="term" value="P:glucose catabolic process"/>
    <property type="evidence" value="ECO:0007669"/>
    <property type="project" value="InterPro"/>
</dbReference>
<sequence>MKQTVALIILDGWGIGKTDQSNPLFVANLQNINYIKANFPSACLQASGIASGIPWGEEGNSEVGHLTIGAGKVVYQNYPMITMSMRDGNFFQNKIIKELFCHAKKNNSAINLIGLLSDGNVHASLEHLESLIKLAEKEKPIAVNLHLITDGRDSSPTASPELIKIINGIIVNYPAANCRIAGIAGRYYAMDRDKHWDRTQKYYQTITGENPTLTDSVENYIQENYSKNITDEYLLPTTIAPNAFIKNNDSVFFFNFREDRMRQIVEPFINKNFNNFPVKNFSDLYVATMVNYDDRFNVPIAFPKEIVANPLSKILSDNGKIQFKIAETEKYAHVTYFFNGENETPFNNEYRVLIPSRGDIRHDEHPEMMASEITQRIMAAIEEQSYDFILANYANADIIAHTGNYDAAIQAVKIIDEQIGKIMATAFEQNTIIIITSDHGNVEIMFDPKTGAIETKHDASPVPFYLVAKQFKLPQPKSPMEILKSERVSAGMLADIAPTILELMQIPKPKEMTGQSLLNYLIT</sequence>
<evidence type="ECO:0000313" key="17">
    <source>
        <dbReference type="Proteomes" id="UP000230595"/>
    </source>
</evidence>
<feature type="binding site" evidence="9 13">
    <location>
        <position position="61"/>
    </location>
    <ligand>
        <name>Mn(2+)</name>
        <dbReference type="ChEBI" id="CHEBI:29035"/>
        <label>2</label>
    </ligand>
</feature>
<dbReference type="InterPro" id="IPR005995">
    <property type="entry name" value="Pgm_bpd_ind"/>
</dbReference>
<feature type="binding site" evidence="9 12">
    <location>
        <position position="330"/>
    </location>
    <ligand>
        <name>substrate</name>
    </ligand>
</feature>
<dbReference type="PIRSF" id="PIRSF001492">
    <property type="entry name" value="IPGAM"/>
    <property type="match status" value="1"/>
</dbReference>
<dbReference type="EC" id="5.4.2.12" evidence="9 10"/>
<dbReference type="InterPro" id="IPR011258">
    <property type="entry name" value="BPG-indep_PGM_N"/>
</dbReference>
<feature type="domain" description="Metalloenzyme" evidence="14">
    <location>
        <begin position="4"/>
        <end position="507"/>
    </location>
</feature>
<gene>
    <name evidence="9" type="primary">gpmI</name>
    <name evidence="16" type="ORF">COS33_00875</name>
</gene>
<evidence type="ECO:0000256" key="9">
    <source>
        <dbReference type="HAMAP-Rule" id="MF_01038"/>
    </source>
</evidence>
<feature type="binding site" evidence="9 12">
    <location>
        <begin position="257"/>
        <end position="260"/>
    </location>
    <ligand>
        <name>substrate</name>
    </ligand>
</feature>
<evidence type="ECO:0000256" key="7">
    <source>
        <dbReference type="ARBA" id="ARBA00023211"/>
    </source>
</evidence>
<keyword evidence="5 9" id="KW-0479">Metal-binding</keyword>
<evidence type="ECO:0000256" key="8">
    <source>
        <dbReference type="ARBA" id="ARBA00023235"/>
    </source>
</evidence>
<dbReference type="InterPro" id="IPR017850">
    <property type="entry name" value="Alkaline_phosphatase_core_sf"/>
</dbReference>
<comment type="function">
    <text evidence="2 9">Catalyzes the interconversion of 2-phosphoglycerate and 3-phosphoglycerate.</text>
</comment>
<dbReference type="InterPro" id="IPR036646">
    <property type="entry name" value="PGAM_B_sf"/>
</dbReference>
<dbReference type="FunFam" id="3.40.1450.10:FF:000002">
    <property type="entry name" value="2,3-bisphosphoglycerate-independent phosphoglycerate mutase"/>
    <property type="match status" value="1"/>
</dbReference>
<organism evidence="16 17">
    <name type="scientific">Candidatus Wolfebacteria bacterium CG02_land_8_20_14_3_00_37_12</name>
    <dbReference type="NCBI Taxonomy" id="1975066"/>
    <lineage>
        <taxon>Bacteria</taxon>
        <taxon>Candidatus Wolfeibacteriota</taxon>
    </lineage>
</organism>
<dbReference type="AlphaFoldDB" id="A0A2M7CQC3"/>
<feature type="binding site" evidence="9 12">
    <location>
        <position position="186"/>
    </location>
    <ligand>
        <name>substrate</name>
    </ligand>
</feature>
<dbReference type="GO" id="GO:0004619">
    <property type="term" value="F:phosphoglycerate mutase activity"/>
    <property type="evidence" value="ECO:0007669"/>
    <property type="project" value="UniProtKB-UniRule"/>
</dbReference>
<keyword evidence="7 9" id="KW-0464">Manganese</keyword>
<evidence type="ECO:0000256" key="13">
    <source>
        <dbReference type="PIRSR" id="PIRSR001492-3"/>
    </source>
</evidence>
<feature type="active site" description="Phosphoserine intermediate" evidence="9 11">
    <location>
        <position position="61"/>
    </location>
</feature>
<evidence type="ECO:0000256" key="2">
    <source>
        <dbReference type="ARBA" id="ARBA00002315"/>
    </source>
</evidence>
<evidence type="ECO:0000256" key="10">
    <source>
        <dbReference type="NCBIfam" id="TIGR01307"/>
    </source>
</evidence>
<feature type="binding site" evidence="9 13">
    <location>
        <position position="438"/>
    </location>
    <ligand>
        <name>Mn(2+)</name>
        <dbReference type="ChEBI" id="CHEBI:29035"/>
        <label>2</label>
    </ligand>
</feature>
<evidence type="ECO:0000259" key="15">
    <source>
        <dbReference type="Pfam" id="PF06415"/>
    </source>
</evidence>
<dbReference type="GO" id="GO:0006096">
    <property type="term" value="P:glycolytic process"/>
    <property type="evidence" value="ECO:0007669"/>
    <property type="project" value="UniProtKB-UniRule"/>
</dbReference>
<evidence type="ECO:0000256" key="4">
    <source>
        <dbReference type="ARBA" id="ARBA00008819"/>
    </source>
</evidence>
<feature type="binding site" evidence="9 13">
    <location>
        <position position="397"/>
    </location>
    <ligand>
        <name>Mn(2+)</name>
        <dbReference type="ChEBI" id="CHEBI:29035"/>
        <label>1</label>
    </ligand>
</feature>
<dbReference type="HAMAP" id="MF_01038">
    <property type="entry name" value="GpmI"/>
    <property type="match status" value="1"/>
</dbReference>
<evidence type="ECO:0000256" key="5">
    <source>
        <dbReference type="ARBA" id="ARBA00022723"/>
    </source>
</evidence>
<dbReference type="Gene3D" id="3.40.1450.10">
    <property type="entry name" value="BPG-independent phosphoglycerate mutase, domain B"/>
    <property type="match status" value="1"/>
</dbReference>
<dbReference type="Pfam" id="PF06415">
    <property type="entry name" value="iPGM_N"/>
    <property type="match status" value="1"/>
</dbReference>
<comment type="subunit">
    <text evidence="9">Monomer.</text>
</comment>
<dbReference type="SUPFAM" id="SSF53649">
    <property type="entry name" value="Alkaline phosphatase-like"/>
    <property type="match status" value="1"/>
</dbReference>
<keyword evidence="6 9" id="KW-0324">Glycolysis</keyword>
<protein>
    <recommendedName>
        <fullName evidence="9 10">2,3-bisphosphoglycerate-independent phosphoglycerate mutase</fullName>
        <shortName evidence="9">BPG-independent PGAM</shortName>
        <shortName evidence="9">Phosphoglyceromutase</shortName>
        <shortName evidence="9">iPGM</shortName>
        <ecNumber evidence="9 10">5.4.2.12</ecNumber>
    </recommendedName>
</protein>
<dbReference type="UniPathway" id="UPA00109">
    <property type="reaction ID" value="UER00186"/>
</dbReference>
<dbReference type="SUPFAM" id="SSF64158">
    <property type="entry name" value="2,3-Bisphosphoglycerate-independent phosphoglycerate mutase, substrate-binding domain"/>
    <property type="match status" value="1"/>
</dbReference>
<dbReference type="Pfam" id="PF01676">
    <property type="entry name" value="Metalloenzyme"/>
    <property type="match status" value="1"/>
</dbReference>
<feature type="binding site" evidence="9 12">
    <location>
        <position position="192"/>
    </location>
    <ligand>
        <name>substrate</name>
    </ligand>
</feature>
<feature type="binding site" evidence="9 13">
    <location>
        <position position="11"/>
    </location>
    <ligand>
        <name>Mn(2+)</name>
        <dbReference type="ChEBI" id="CHEBI:29035"/>
        <label>2</label>
    </ligand>
</feature>
<feature type="binding site" evidence="9 12">
    <location>
        <position position="122"/>
    </location>
    <ligand>
        <name>substrate</name>
    </ligand>
</feature>
<proteinExistence type="inferred from homology"/>
<evidence type="ECO:0000256" key="6">
    <source>
        <dbReference type="ARBA" id="ARBA00023152"/>
    </source>
</evidence>
<dbReference type="GO" id="GO:0030145">
    <property type="term" value="F:manganese ion binding"/>
    <property type="evidence" value="ECO:0007669"/>
    <property type="project" value="UniProtKB-UniRule"/>
</dbReference>
<evidence type="ECO:0000256" key="12">
    <source>
        <dbReference type="PIRSR" id="PIRSR001492-2"/>
    </source>
</evidence>
<dbReference type="Proteomes" id="UP000230595">
    <property type="component" value="Unassembled WGS sequence"/>
</dbReference>
<dbReference type="InterPro" id="IPR006124">
    <property type="entry name" value="Metalloenzyme"/>
</dbReference>
<comment type="catalytic activity">
    <reaction evidence="1 9">
        <text>(2R)-2-phosphoglycerate = (2R)-3-phosphoglycerate</text>
        <dbReference type="Rhea" id="RHEA:15901"/>
        <dbReference type="ChEBI" id="CHEBI:58272"/>
        <dbReference type="ChEBI" id="CHEBI:58289"/>
        <dbReference type="EC" id="5.4.2.12"/>
    </reaction>
</comment>
<evidence type="ECO:0000256" key="3">
    <source>
        <dbReference type="ARBA" id="ARBA00004798"/>
    </source>
</evidence>
<feature type="binding site" evidence="9 13">
    <location>
        <position position="401"/>
    </location>
    <ligand>
        <name>Mn(2+)</name>
        <dbReference type="ChEBI" id="CHEBI:29035"/>
        <label>1</label>
    </ligand>
</feature>
<comment type="pathway">
    <text evidence="3 9">Carbohydrate degradation; glycolysis; pyruvate from D-glyceraldehyde 3-phosphate: step 3/5.</text>
</comment>
<dbReference type="NCBIfam" id="TIGR01307">
    <property type="entry name" value="pgm_bpd_ind"/>
    <property type="match status" value="1"/>
</dbReference>
<feature type="binding site" evidence="9 13">
    <location>
        <position position="439"/>
    </location>
    <ligand>
        <name>Mn(2+)</name>
        <dbReference type="ChEBI" id="CHEBI:29035"/>
        <label>2</label>
    </ligand>
</feature>
<dbReference type="Gene3D" id="3.40.720.10">
    <property type="entry name" value="Alkaline Phosphatase, subunit A"/>
    <property type="match status" value="1"/>
</dbReference>
<comment type="caution">
    <text evidence="16">The sequence shown here is derived from an EMBL/GenBank/DDBJ whole genome shotgun (WGS) entry which is preliminary data.</text>
</comment>
<accession>A0A2M7CQC3</accession>
<dbReference type="GO" id="GO:0005829">
    <property type="term" value="C:cytosol"/>
    <property type="evidence" value="ECO:0007669"/>
    <property type="project" value="TreeGrafter"/>
</dbReference>
<evidence type="ECO:0000259" key="14">
    <source>
        <dbReference type="Pfam" id="PF01676"/>
    </source>
</evidence>
<evidence type="ECO:0000256" key="11">
    <source>
        <dbReference type="PIRSR" id="PIRSR001492-1"/>
    </source>
</evidence>
<feature type="binding site" evidence="9 13">
    <location>
        <position position="457"/>
    </location>
    <ligand>
        <name>Mn(2+)</name>
        <dbReference type="ChEBI" id="CHEBI:29035"/>
        <label>1</label>
    </ligand>
</feature>